<reference evidence="2" key="1">
    <citation type="journal article" date="2019" name="Int. J. Syst. Evol. Microbiol.">
        <title>The Global Catalogue of Microorganisms (GCM) 10K type strain sequencing project: providing services to taxonomists for standard genome sequencing and annotation.</title>
        <authorList>
            <consortium name="The Broad Institute Genomics Platform"/>
            <consortium name="The Broad Institute Genome Sequencing Center for Infectious Disease"/>
            <person name="Wu L."/>
            <person name="Ma J."/>
        </authorList>
    </citation>
    <scope>NUCLEOTIDE SEQUENCE [LARGE SCALE GENOMIC DNA]</scope>
    <source>
        <strain evidence="2">CCUG 61889</strain>
    </source>
</reference>
<evidence type="ECO:0000313" key="1">
    <source>
        <dbReference type="EMBL" id="MFC3885232.1"/>
    </source>
</evidence>
<proteinExistence type="predicted"/>
<dbReference type="EMBL" id="JBHRZT010000068">
    <property type="protein sequence ID" value="MFC3885232.1"/>
    <property type="molecule type" value="Genomic_DNA"/>
</dbReference>
<gene>
    <name evidence="1" type="ORF">ACFOU2_17835</name>
</gene>
<dbReference type="RefSeq" id="WP_377917427.1">
    <property type="nucleotide sequence ID" value="NZ_JBHRZT010000068.1"/>
</dbReference>
<dbReference type="InterPro" id="IPR018672">
    <property type="entry name" value="DUF2140"/>
</dbReference>
<sequence length="190" mass="21767">MNKWKWLFIGLLAINLLFLLVIGSLALQPSKGNEPSIYAKGLKEDVSLGVIAKKKDLNVLINEYLQKEFNNQPLNYVVRLTDQVEVYGTVEAFGNDLDISMDFEPEVQKNGDLLLNQKSLAVGRLQLPVRTVLGYVNNNFSLPEWVRINPREESVYVALQEMEMKSDFRVKVKKFDLEKDDIQFTLISTK</sequence>
<comment type="caution">
    <text evidence="1">The sequence shown here is derived from an EMBL/GenBank/DDBJ whole genome shotgun (WGS) entry which is preliminary data.</text>
</comment>
<name>A0ABV8B6S1_9BACI</name>
<accession>A0ABV8B6S1</accession>
<evidence type="ECO:0000313" key="2">
    <source>
        <dbReference type="Proteomes" id="UP001595752"/>
    </source>
</evidence>
<organism evidence="1 2">
    <name type="scientific">Bacillus songklensis</name>
    <dbReference type="NCBI Taxonomy" id="1069116"/>
    <lineage>
        <taxon>Bacteria</taxon>
        <taxon>Bacillati</taxon>
        <taxon>Bacillota</taxon>
        <taxon>Bacilli</taxon>
        <taxon>Bacillales</taxon>
        <taxon>Bacillaceae</taxon>
        <taxon>Bacillus</taxon>
    </lineage>
</organism>
<dbReference type="Proteomes" id="UP001595752">
    <property type="component" value="Unassembled WGS sequence"/>
</dbReference>
<keyword evidence="2" id="KW-1185">Reference proteome</keyword>
<protein>
    <submittedName>
        <fullName evidence="1">YpmS family protein</fullName>
    </submittedName>
</protein>
<dbReference type="Pfam" id="PF09911">
    <property type="entry name" value="DUF2140"/>
    <property type="match status" value="1"/>
</dbReference>